<gene>
    <name evidence="1" type="ORF">M747DRAFT_108726</name>
</gene>
<accession>A0A370BRP9</accession>
<proteinExistence type="predicted"/>
<dbReference type="AlphaFoldDB" id="A0A370BRP9"/>
<protein>
    <submittedName>
        <fullName evidence="1">Uncharacterized protein</fullName>
    </submittedName>
</protein>
<dbReference type="VEuPathDB" id="FungiDB:M747DRAFT_108726"/>
<organism evidence="1 2">
    <name type="scientific">Aspergillus niger ATCC 13496</name>
    <dbReference type="NCBI Taxonomy" id="1353008"/>
    <lineage>
        <taxon>Eukaryota</taxon>
        <taxon>Fungi</taxon>
        <taxon>Dikarya</taxon>
        <taxon>Ascomycota</taxon>
        <taxon>Pezizomycotina</taxon>
        <taxon>Eurotiomycetes</taxon>
        <taxon>Eurotiomycetidae</taxon>
        <taxon>Eurotiales</taxon>
        <taxon>Aspergillaceae</taxon>
        <taxon>Aspergillus</taxon>
        <taxon>Aspergillus subgen. Circumdati</taxon>
    </lineage>
</organism>
<evidence type="ECO:0000313" key="2">
    <source>
        <dbReference type="Proteomes" id="UP000253845"/>
    </source>
</evidence>
<evidence type="ECO:0000313" key="1">
    <source>
        <dbReference type="EMBL" id="RDH16900.1"/>
    </source>
</evidence>
<sequence>MMIQATTLLPRRPTTMGAKYRRSCVLSSAFGEVVVLWARQGCWICHVSHSQHSYPTICHILNMLTSQGLPNTLHIWMLMVVREDRGR</sequence>
<name>A0A370BRP9_ASPNG</name>
<dbReference type="EMBL" id="KZ851935">
    <property type="protein sequence ID" value="RDH16900.1"/>
    <property type="molecule type" value="Genomic_DNA"/>
</dbReference>
<reference evidence="1 2" key="1">
    <citation type="submission" date="2018-07" db="EMBL/GenBank/DDBJ databases">
        <title>Section-level genome sequencing of Aspergillus section Nigri to investigate inter- and intra-species variation.</title>
        <authorList>
            <consortium name="DOE Joint Genome Institute"/>
            <person name="Vesth T.C."/>
            <person name="Nybo J.L."/>
            <person name="Theobald S."/>
            <person name="Frisvad J.C."/>
            <person name="Larsen T.O."/>
            <person name="Nielsen K.F."/>
            <person name="Hoof J.B."/>
            <person name="Brandl J."/>
            <person name="Salamov A."/>
            <person name="Riley R."/>
            <person name="Gladden J.M."/>
            <person name="Phatale P."/>
            <person name="Nielsen M.T."/>
            <person name="Lyhne E.K."/>
            <person name="Kogle M.E."/>
            <person name="Strasser K."/>
            <person name="McDonnell E."/>
            <person name="Barry K."/>
            <person name="Clum A."/>
            <person name="Chen C."/>
            <person name="Nolan M."/>
            <person name="Sandor L."/>
            <person name="Kuo A."/>
            <person name="Lipzen A."/>
            <person name="Hainaut M."/>
            <person name="Drula E."/>
            <person name="Tsang A."/>
            <person name="Magnuson J.K."/>
            <person name="Henrissat B."/>
            <person name="Wiebenga A."/>
            <person name="Simmons B.A."/>
            <person name="Makela M.R."/>
            <person name="De vries R.P."/>
            <person name="Grigoriev I.V."/>
            <person name="Mortensen U.H."/>
            <person name="Baker S.E."/>
            <person name="Andersen M.R."/>
        </authorList>
    </citation>
    <scope>NUCLEOTIDE SEQUENCE [LARGE SCALE GENOMIC DNA]</scope>
    <source>
        <strain evidence="1 2">ATCC 13496</strain>
    </source>
</reference>
<dbReference type="Proteomes" id="UP000253845">
    <property type="component" value="Unassembled WGS sequence"/>
</dbReference>